<protein>
    <recommendedName>
        <fullName evidence="3">Endonuclease/exonuclease/phosphatase domain-containing protein</fullName>
    </recommendedName>
</protein>
<dbReference type="EMBL" id="JACCHS010000014">
    <property type="protein sequence ID" value="NYT46558.1"/>
    <property type="molecule type" value="Genomic_DNA"/>
</dbReference>
<dbReference type="SUPFAM" id="SSF56219">
    <property type="entry name" value="DNase I-like"/>
    <property type="match status" value="1"/>
</dbReference>
<evidence type="ECO:0008006" key="3">
    <source>
        <dbReference type="Google" id="ProtNLM"/>
    </source>
</evidence>
<organism evidence="1 2">
    <name type="scientific">Candidatus Methanofishera endochildressiae</name>
    <dbReference type="NCBI Taxonomy" id="2738884"/>
    <lineage>
        <taxon>Bacteria</taxon>
        <taxon>Pseudomonadati</taxon>
        <taxon>Pseudomonadota</taxon>
        <taxon>Gammaproteobacteria</taxon>
        <taxon>Candidatus Methanofishera</taxon>
    </lineage>
</organism>
<dbReference type="Gene3D" id="3.60.10.10">
    <property type="entry name" value="Endonuclease/exonuclease/phosphatase"/>
    <property type="match status" value="1"/>
</dbReference>
<comment type="caution">
    <text evidence="1">The sequence shown here is derived from an EMBL/GenBank/DDBJ whole genome shotgun (WGS) entry which is preliminary data.</text>
</comment>
<sequence>MLIYPSKYLLFASALLIIASVPSLTRYFPAEQGSFPEDNTMSHNLISHSGVLRLVSLNVAHGRKDATNQLLVSKGQIQQNLKEIANTLVKQDADVVALQEADGPSSWSGSFDHVEFIAKHASYPAPADNAQTVFNKQYYPGLF</sequence>
<proteinExistence type="predicted"/>
<gene>
    <name evidence="1" type="ORF">H0A75_01520</name>
</gene>
<dbReference type="AlphaFoldDB" id="A0A7Z0MN00"/>
<dbReference type="InterPro" id="IPR036691">
    <property type="entry name" value="Endo/exonu/phosph_ase_sf"/>
</dbReference>
<evidence type="ECO:0000313" key="1">
    <source>
        <dbReference type="EMBL" id="NYT46558.1"/>
    </source>
</evidence>
<name>A0A7Z0MN00_9GAMM</name>
<accession>A0A7Z0MN00</accession>
<reference evidence="1 2" key="1">
    <citation type="submission" date="2020-05" db="EMBL/GenBank/DDBJ databases">
        <title>Horizontal transmission and recombination maintain forever young bacterial symbiont genomes.</title>
        <authorList>
            <person name="Russell S.L."/>
            <person name="Pepper-Tunick E."/>
            <person name="Svedberg J."/>
            <person name="Byrne A."/>
            <person name="Ruelas Castillo J."/>
            <person name="Vollmers C."/>
            <person name="Beinart R.A."/>
            <person name="Corbett-Detig R."/>
        </authorList>
    </citation>
    <scope>NUCLEOTIDE SEQUENCE [LARGE SCALE GENOMIC DNA]</scope>
    <source>
        <strain evidence="1">4727-3</strain>
    </source>
</reference>
<evidence type="ECO:0000313" key="2">
    <source>
        <dbReference type="Proteomes" id="UP000537890"/>
    </source>
</evidence>
<dbReference type="Proteomes" id="UP000537890">
    <property type="component" value="Unassembled WGS sequence"/>
</dbReference>